<protein>
    <submittedName>
        <fullName evidence="1">Uncharacterized protein</fullName>
    </submittedName>
</protein>
<name>A0A2Z6RBX5_9GLOM</name>
<evidence type="ECO:0000313" key="1">
    <source>
        <dbReference type="EMBL" id="GBB99977.1"/>
    </source>
</evidence>
<accession>A0A2Z6RBX5</accession>
<dbReference type="Proteomes" id="UP000247702">
    <property type="component" value="Unassembled WGS sequence"/>
</dbReference>
<gene>
    <name evidence="1" type="ORF">RclHR1_00370018</name>
</gene>
<sequence length="98" mass="10758">MSGNRWSGCSKGHTLYRSTVAGGSKVNVVTSTTLRSVAAQTSPLDVTRIKNKRVNWLLSEILRSVISKLNSDFDHMFGLVKGVVGVEQDSNVYWGRDS</sequence>
<reference evidence="1 2" key="1">
    <citation type="submission" date="2017-11" db="EMBL/GenBank/DDBJ databases">
        <title>The genome of Rhizophagus clarus HR1 reveals common genetic basis of auxotrophy among arbuscular mycorrhizal fungi.</title>
        <authorList>
            <person name="Kobayashi Y."/>
        </authorList>
    </citation>
    <scope>NUCLEOTIDE SEQUENCE [LARGE SCALE GENOMIC DNA]</scope>
    <source>
        <strain evidence="1 2">HR1</strain>
    </source>
</reference>
<comment type="caution">
    <text evidence="1">The sequence shown here is derived from an EMBL/GenBank/DDBJ whole genome shotgun (WGS) entry which is preliminary data.</text>
</comment>
<proteinExistence type="predicted"/>
<organism evidence="1 2">
    <name type="scientific">Rhizophagus clarus</name>
    <dbReference type="NCBI Taxonomy" id="94130"/>
    <lineage>
        <taxon>Eukaryota</taxon>
        <taxon>Fungi</taxon>
        <taxon>Fungi incertae sedis</taxon>
        <taxon>Mucoromycota</taxon>
        <taxon>Glomeromycotina</taxon>
        <taxon>Glomeromycetes</taxon>
        <taxon>Glomerales</taxon>
        <taxon>Glomeraceae</taxon>
        <taxon>Rhizophagus</taxon>
    </lineage>
</organism>
<dbReference type="EMBL" id="BEXD01003001">
    <property type="protein sequence ID" value="GBB99977.1"/>
    <property type="molecule type" value="Genomic_DNA"/>
</dbReference>
<evidence type="ECO:0000313" key="2">
    <source>
        <dbReference type="Proteomes" id="UP000247702"/>
    </source>
</evidence>
<keyword evidence="2" id="KW-1185">Reference proteome</keyword>
<dbReference type="AlphaFoldDB" id="A0A2Z6RBX5"/>